<dbReference type="EMBL" id="KP054477">
    <property type="protein sequence ID" value="AIZ94640.1"/>
    <property type="molecule type" value="Genomic_DNA"/>
</dbReference>
<evidence type="ECO:0000313" key="1">
    <source>
        <dbReference type="EMBL" id="AIZ94640.1"/>
    </source>
</evidence>
<reference evidence="2" key="1">
    <citation type="submission" date="2014-10" db="EMBL/GenBank/DDBJ databases">
        <title>Characterization of Lactobacillus fermentum phage vB_S_LfeInf.</title>
        <authorList>
            <person name="Liu M."/>
            <person name="Gill J.J."/>
            <person name="Berry J."/>
            <person name="Young R.III."/>
            <person name="Summer E.J."/>
        </authorList>
    </citation>
    <scope>NUCLEOTIDE SEQUENCE [LARGE SCALE GENOMIC DNA]</scope>
</reference>
<reference evidence="1 2" key="2">
    <citation type="journal article" date="2015" name="Biotechnol. Biofuels">
        <title>Bacteriophage application restores ethanol fermentation characteristics disrupted by Lactobacillus fermentum.</title>
        <authorList>
            <person name="Liu M."/>
            <person name="Bischoff K.M."/>
            <person name="Gill J.J."/>
            <person name="Mire-Criscione M.D."/>
            <person name="Berry J.D."/>
            <person name="Young R."/>
            <person name="Summer E.J."/>
        </authorList>
    </citation>
    <scope>NUCLEOTIDE SEQUENCE [LARGE SCALE GENOMIC DNA]</scope>
</reference>
<name>A0A0A7NNL7_9CAUD</name>
<evidence type="ECO:0000313" key="2">
    <source>
        <dbReference type="Proteomes" id="UP000030922"/>
    </source>
</evidence>
<dbReference type="GeneID" id="26793802"/>
<accession>A0A0A7NNL7</accession>
<gene>
    <name evidence="1" type="ORF">LfeInf_014</name>
</gene>
<organism evidence="1 2">
    <name type="scientific">Lactobacillus phage LfeInf</name>
    <dbReference type="NCBI Taxonomy" id="1567484"/>
    <lineage>
        <taxon>Viruses</taxon>
        <taxon>Duplodnaviria</taxon>
        <taxon>Heunggongvirae</taxon>
        <taxon>Uroviricota</taxon>
        <taxon>Caudoviricetes</taxon>
        <taxon>Herelleviridae</taxon>
        <taxon>Hopescreekvirus</taxon>
        <taxon>Hopescreekvirus LfeInf</taxon>
    </lineage>
</organism>
<keyword evidence="2" id="KW-1185">Reference proteome</keyword>
<dbReference type="KEGG" id="vg:26793802"/>
<protein>
    <submittedName>
        <fullName evidence="1">Uncharacterized protein</fullName>
    </submittedName>
</protein>
<dbReference type="Proteomes" id="UP000030922">
    <property type="component" value="Segment"/>
</dbReference>
<sequence>MNQKLVDEFNKKLEAIDEELTLGIVTKEMFEIKYGDITIFTMQVIGGVPVTIVKLDQPVPVVFDKDGLESFGNLAMLCGQYLEAFFGDSLCDD</sequence>
<dbReference type="RefSeq" id="YP_009222252.1">
    <property type="nucleotide sequence ID" value="NC_029058.1"/>
</dbReference>
<proteinExistence type="predicted"/>